<reference evidence="1" key="1">
    <citation type="submission" date="2022-03" db="EMBL/GenBank/DDBJ databases">
        <authorList>
            <person name="Sayadi A."/>
        </authorList>
    </citation>
    <scope>NUCLEOTIDE SEQUENCE</scope>
</reference>
<keyword evidence="2" id="KW-1185">Reference proteome</keyword>
<evidence type="ECO:0000313" key="2">
    <source>
        <dbReference type="Proteomes" id="UP001152888"/>
    </source>
</evidence>
<dbReference type="Proteomes" id="UP001152888">
    <property type="component" value="Unassembled WGS sequence"/>
</dbReference>
<sequence>MDPPVYALCAAARAAVLPPLYHTIYPSALHTQRTSFRKGCLSSACKQHSPAAVWYAGCVAPDACRAKGAIKPTLAEGKGCARRTCDGPTVGWTPRRPSDVAGVRWIGIRSGIDSARRSACINASTPTM</sequence>
<accession>A0A9P0P310</accession>
<organism evidence="1 2">
    <name type="scientific">Acanthoscelides obtectus</name>
    <name type="common">Bean weevil</name>
    <name type="synonym">Bruchus obtectus</name>
    <dbReference type="NCBI Taxonomy" id="200917"/>
    <lineage>
        <taxon>Eukaryota</taxon>
        <taxon>Metazoa</taxon>
        <taxon>Ecdysozoa</taxon>
        <taxon>Arthropoda</taxon>
        <taxon>Hexapoda</taxon>
        <taxon>Insecta</taxon>
        <taxon>Pterygota</taxon>
        <taxon>Neoptera</taxon>
        <taxon>Endopterygota</taxon>
        <taxon>Coleoptera</taxon>
        <taxon>Polyphaga</taxon>
        <taxon>Cucujiformia</taxon>
        <taxon>Chrysomeloidea</taxon>
        <taxon>Chrysomelidae</taxon>
        <taxon>Bruchinae</taxon>
        <taxon>Bruchini</taxon>
        <taxon>Acanthoscelides</taxon>
    </lineage>
</organism>
<dbReference type="EMBL" id="CAKOFQ010006758">
    <property type="protein sequence ID" value="CAH1969004.1"/>
    <property type="molecule type" value="Genomic_DNA"/>
</dbReference>
<comment type="caution">
    <text evidence="1">The sequence shown here is derived from an EMBL/GenBank/DDBJ whole genome shotgun (WGS) entry which is preliminary data.</text>
</comment>
<proteinExistence type="predicted"/>
<evidence type="ECO:0000313" key="1">
    <source>
        <dbReference type="EMBL" id="CAH1969004.1"/>
    </source>
</evidence>
<dbReference type="AlphaFoldDB" id="A0A9P0P310"/>
<name>A0A9P0P310_ACAOB</name>
<gene>
    <name evidence="1" type="ORF">ACAOBT_LOCUS8175</name>
</gene>
<protein>
    <submittedName>
        <fullName evidence="1">Uncharacterized protein</fullName>
    </submittedName>
</protein>